<keyword evidence="1" id="KW-0479">Metal-binding</keyword>
<dbReference type="EMBL" id="DRTD01000697">
    <property type="protein sequence ID" value="HHE55972.1"/>
    <property type="molecule type" value="Genomic_DNA"/>
</dbReference>
<dbReference type="InterPro" id="IPR038492">
    <property type="entry name" value="GBBH-like_N_sf"/>
</dbReference>
<gene>
    <name evidence="4" type="ORF">ENL21_09335</name>
</gene>
<reference evidence="4" key="1">
    <citation type="journal article" date="2020" name="mSystems">
        <title>Genome- and Community-Level Interaction Insights into Carbon Utilization and Element Cycling Functions of Hydrothermarchaeota in Hydrothermal Sediment.</title>
        <authorList>
            <person name="Zhou Z."/>
            <person name="Liu Y."/>
            <person name="Xu W."/>
            <person name="Pan J."/>
            <person name="Luo Z.H."/>
            <person name="Li M."/>
        </authorList>
    </citation>
    <scope>NUCLEOTIDE SEQUENCE [LARGE SCALE GENOMIC DNA]</scope>
    <source>
        <strain evidence="4">HyVt-76</strain>
    </source>
</reference>
<dbReference type="Proteomes" id="UP000886111">
    <property type="component" value="Unassembled WGS sequence"/>
</dbReference>
<dbReference type="PANTHER" id="PTHR35303">
    <property type="entry name" value="OS02G0197800 PROTEIN"/>
    <property type="match status" value="1"/>
</dbReference>
<proteinExistence type="predicted"/>
<evidence type="ECO:0000256" key="2">
    <source>
        <dbReference type="ARBA" id="ARBA00023004"/>
    </source>
</evidence>
<feature type="domain" description="Gamma-butyrobetaine hydroxylase-like N-terminal" evidence="3">
    <location>
        <begin position="11"/>
        <end position="96"/>
    </location>
</feature>
<sequence>MLQPEEIVLVNDQSLTIRWSDGHAAVYFAGHLRFNCPCAVCEKARKSGPDSPAYQELKKVSEQVKFKDFRMVGRYAVGIEFSDGHDLGMYAYDYLYSLCQCDRCRNDVIRIQGPLH</sequence>
<dbReference type="InterPro" id="IPR010376">
    <property type="entry name" value="GBBH-like_N"/>
</dbReference>
<dbReference type="Gene3D" id="3.30.2020.30">
    <property type="match status" value="1"/>
</dbReference>
<dbReference type="Pfam" id="PF06155">
    <property type="entry name" value="GBBH-like_N"/>
    <property type="match status" value="1"/>
</dbReference>
<organism evidence="4">
    <name type="scientific">Caldithrix abyssi</name>
    <dbReference type="NCBI Taxonomy" id="187145"/>
    <lineage>
        <taxon>Bacteria</taxon>
        <taxon>Pseudomonadati</taxon>
        <taxon>Calditrichota</taxon>
        <taxon>Calditrichia</taxon>
        <taxon>Calditrichales</taxon>
        <taxon>Calditrichaceae</taxon>
        <taxon>Caldithrix</taxon>
    </lineage>
</organism>
<dbReference type="GO" id="GO:0046872">
    <property type="term" value="F:metal ion binding"/>
    <property type="evidence" value="ECO:0007669"/>
    <property type="project" value="UniProtKB-KW"/>
</dbReference>
<dbReference type="AlphaFoldDB" id="A0A7V5H5B1"/>
<accession>A0A7V5H5B1</accession>
<evidence type="ECO:0000259" key="3">
    <source>
        <dbReference type="Pfam" id="PF06155"/>
    </source>
</evidence>
<name>A0A7V5H5B1_CALAY</name>
<evidence type="ECO:0000313" key="4">
    <source>
        <dbReference type="EMBL" id="HHE55972.1"/>
    </source>
</evidence>
<evidence type="ECO:0000256" key="1">
    <source>
        <dbReference type="ARBA" id="ARBA00022723"/>
    </source>
</evidence>
<comment type="caution">
    <text evidence="4">The sequence shown here is derived from an EMBL/GenBank/DDBJ whole genome shotgun (WGS) entry which is preliminary data.</text>
</comment>
<protein>
    <submittedName>
        <fullName evidence="4">DUF971 domain-containing protein</fullName>
    </submittedName>
</protein>
<keyword evidence="2" id="KW-0408">Iron</keyword>